<accession>A0A1I3U510</accession>
<dbReference type="RefSeq" id="WP_091711329.1">
    <property type="nucleotide sequence ID" value="NZ_FOSH01000001.1"/>
</dbReference>
<keyword evidence="4" id="KW-1133">Transmembrane helix</keyword>
<keyword evidence="2" id="KW-1003">Cell membrane</keyword>
<dbReference type="InterPro" id="IPR009722">
    <property type="entry name" value="YjiK/CarP"/>
</dbReference>
<name>A0A1I3U510_9GAMM</name>
<dbReference type="EMBL" id="FOSH01000001">
    <property type="protein sequence ID" value="SFJ78658.1"/>
    <property type="molecule type" value="Genomic_DNA"/>
</dbReference>
<evidence type="ECO:0000313" key="6">
    <source>
        <dbReference type="Proteomes" id="UP000198924"/>
    </source>
</evidence>
<evidence type="ECO:0000256" key="1">
    <source>
        <dbReference type="ARBA" id="ARBA00004236"/>
    </source>
</evidence>
<organism evidence="5 6">
    <name type="scientific">Methylophaga sulfidovorans</name>
    <dbReference type="NCBI Taxonomy" id="45496"/>
    <lineage>
        <taxon>Bacteria</taxon>
        <taxon>Pseudomonadati</taxon>
        <taxon>Pseudomonadota</taxon>
        <taxon>Gammaproteobacteria</taxon>
        <taxon>Thiotrichales</taxon>
        <taxon>Piscirickettsiaceae</taxon>
        <taxon>Methylophaga</taxon>
    </lineage>
</organism>
<dbReference type="OrthoDB" id="6080098at2"/>
<dbReference type="Pfam" id="PF06977">
    <property type="entry name" value="SdiA-regulated"/>
    <property type="match status" value="1"/>
</dbReference>
<dbReference type="STRING" id="45496.SAMN04488079_101208"/>
<evidence type="ECO:0000256" key="2">
    <source>
        <dbReference type="ARBA" id="ARBA00022475"/>
    </source>
</evidence>
<keyword evidence="3 4" id="KW-0472">Membrane</keyword>
<protein>
    <submittedName>
        <fullName evidence="5">Uncharacterized protein YjiK</fullName>
    </submittedName>
</protein>
<keyword evidence="6" id="KW-1185">Reference proteome</keyword>
<dbReference type="CDD" id="cd09971">
    <property type="entry name" value="SdiA-regulated"/>
    <property type="match status" value="1"/>
</dbReference>
<dbReference type="SUPFAM" id="SSF50956">
    <property type="entry name" value="Thermostable phytase (3-phytase)"/>
    <property type="match status" value="1"/>
</dbReference>
<comment type="subcellular location">
    <subcellularLocation>
        <location evidence="1">Cell membrane</location>
    </subcellularLocation>
</comment>
<gene>
    <name evidence="5" type="ORF">SAMN04488079_101208</name>
</gene>
<dbReference type="GO" id="GO:0005886">
    <property type="term" value="C:plasma membrane"/>
    <property type="evidence" value="ECO:0007669"/>
    <property type="project" value="UniProtKB-SubCell"/>
</dbReference>
<sequence>MQKSKHILNHWLTITLLCFSTILLLTYTRTEAKIKNTALWDLNSQYEVGHPINIHGIDDNLSGLTYQPESDHLFAVQNNPTQLIEMTKQGDIIRRIALSNFVDTESVDYLGNNTFVVSEERRQQLVFFSITDTTKNISYEESERLPMNWIEQNNRGMEGVVWSPQYGFFILQEEPPKILNHVLQHTETDIDVAKLNHSLPKHVDDFAGISLFYVEQKPFLLVLSEASDELSMINLSGDRVTSLSLKTGPFNLWPIMKQPEGVAVDKDGHIYIVGEPNQMFTLKRKNDLKQPF</sequence>
<keyword evidence="4" id="KW-0812">Transmembrane</keyword>
<evidence type="ECO:0000313" key="5">
    <source>
        <dbReference type="EMBL" id="SFJ78658.1"/>
    </source>
</evidence>
<dbReference type="Proteomes" id="UP000198924">
    <property type="component" value="Unassembled WGS sequence"/>
</dbReference>
<dbReference type="AlphaFoldDB" id="A0A1I3U510"/>
<proteinExistence type="predicted"/>
<feature type="transmembrane region" description="Helical" evidence="4">
    <location>
        <begin position="7"/>
        <end position="27"/>
    </location>
</feature>
<reference evidence="6" key="1">
    <citation type="submission" date="2016-10" db="EMBL/GenBank/DDBJ databases">
        <authorList>
            <person name="Varghese N."/>
            <person name="Submissions S."/>
        </authorList>
    </citation>
    <scope>NUCLEOTIDE SEQUENCE [LARGE SCALE GENOMIC DNA]</scope>
    <source>
        <strain evidence="6">DSM 11578</strain>
    </source>
</reference>
<evidence type="ECO:0000256" key="3">
    <source>
        <dbReference type="ARBA" id="ARBA00023136"/>
    </source>
</evidence>
<evidence type="ECO:0000256" key="4">
    <source>
        <dbReference type="SAM" id="Phobius"/>
    </source>
</evidence>